<dbReference type="PANTHER" id="PTHR43318:SF1">
    <property type="entry name" value="POLYSACCHARIDE BIOSYNTHESIS PROTEIN EPSC-RELATED"/>
    <property type="match status" value="1"/>
</dbReference>
<comment type="caution">
    <text evidence="3">The sequence shown here is derived from an EMBL/GenBank/DDBJ whole genome shotgun (WGS) entry which is preliminary data.</text>
</comment>
<dbReference type="EMBL" id="SDWW01000017">
    <property type="protein sequence ID" value="RYV51342.1"/>
    <property type="molecule type" value="Genomic_DNA"/>
</dbReference>
<keyword evidence="4" id="KW-1185">Reference proteome</keyword>
<evidence type="ECO:0000313" key="3">
    <source>
        <dbReference type="EMBL" id="RYV51342.1"/>
    </source>
</evidence>
<evidence type="ECO:0000313" key="4">
    <source>
        <dbReference type="Proteomes" id="UP000293764"/>
    </source>
</evidence>
<dbReference type="SUPFAM" id="SSF51735">
    <property type="entry name" value="NAD(P)-binding Rossmann-fold domains"/>
    <property type="match status" value="1"/>
</dbReference>
<evidence type="ECO:0000256" key="1">
    <source>
        <dbReference type="ARBA" id="ARBA00007430"/>
    </source>
</evidence>
<protein>
    <submittedName>
        <fullName evidence="3">NAD-dependent epimerase/dehydratase family protein</fullName>
    </submittedName>
</protein>
<dbReference type="InterPro" id="IPR051203">
    <property type="entry name" value="Polysaccharide_Synthase-Rel"/>
</dbReference>
<organism evidence="3 4">
    <name type="scientific">Pengzhenrongella frigida</name>
    <dbReference type="NCBI Taxonomy" id="1259133"/>
    <lineage>
        <taxon>Bacteria</taxon>
        <taxon>Bacillati</taxon>
        <taxon>Actinomycetota</taxon>
        <taxon>Actinomycetes</taxon>
        <taxon>Micrococcales</taxon>
        <taxon>Pengzhenrongella</taxon>
    </lineage>
</organism>
<comment type="similarity">
    <text evidence="1">Belongs to the polysaccharide synthase family.</text>
</comment>
<accession>A0A4Q5MZP6</accession>
<dbReference type="InterPro" id="IPR036291">
    <property type="entry name" value="NAD(P)-bd_dom_sf"/>
</dbReference>
<dbReference type="RefSeq" id="WP_130102274.1">
    <property type="nucleotide sequence ID" value="NZ_SDWW01000017.1"/>
</dbReference>
<dbReference type="PANTHER" id="PTHR43318">
    <property type="entry name" value="UDP-N-ACETYLGLUCOSAMINE 4,6-DEHYDRATASE"/>
    <property type="match status" value="1"/>
</dbReference>
<proteinExistence type="inferred from homology"/>
<dbReference type="AlphaFoldDB" id="A0A4Q5MZP6"/>
<dbReference type="OrthoDB" id="9803111at2"/>
<dbReference type="Pfam" id="PF02719">
    <property type="entry name" value="Polysacc_synt_2"/>
    <property type="match status" value="1"/>
</dbReference>
<dbReference type="InterPro" id="IPR003869">
    <property type="entry name" value="Polysac_CapD-like"/>
</dbReference>
<gene>
    <name evidence="3" type="ORF">EUA98_08625</name>
</gene>
<reference evidence="3 4" key="1">
    <citation type="submission" date="2019-01" db="EMBL/GenBank/DDBJ databases">
        <title>Novel species of Cellulomonas.</title>
        <authorList>
            <person name="Liu Q."/>
            <person name="Xin Y.-H."/>
        </authorList>
    </citation>
    <scope>NUCLEOTIDE SEQUENCE [LARGE SCALE GENOMIC DNA]</scope>
    <source>
        <strain evidence="3 4">HLT2-17</strain>
    </source>
</reference>
<evidence type="ECO:0000259" key="2">
    <source>
        <dbReference type="Pfam" id="PF02719"/>
    </source>
</evidence>
<dbReference type="Gene3D" id="3.40.50.720">
    <property type="entry name" value="NAD(P)-binding Rossmann-like Domain"/>
    <property type="match status" value="1"/>
</dbReference>
<name>A0A4Q5MZP6_9MICO</name>
<sequence>MNDEIYQAYHGSRILITGGAGFIGGQTLRLLLALEPAKVVVADTWENGLAELVRDLRSEGAISAKTVFEPRLVDVTSPLLNRVVHDDGPFDAVFAFAAAKHVRTEREPVSALHMLNVNINGTFRALSAAAESNPACRLFMVSTDKAADPSSLMGASKRVMEEYVKHELPMVNTTRFANVAFSSGSLLESWLIRLGRGHALPVPADTTRYFVRPVEAGQLCMLASVAPPGSIVVPADGAVDSVELSVALKRILSALGLTWRQVEASDAEGQNQDRSVARILVTARDTAGEKAAESFIGAAEQRSAWLPSVDIIAAAPPRGACVEVAQWIGRACNELPGPSVEDLLERIHATLPEFDHVTSDRRLDDRI</sequence>
<dbReference type="Proteomes" id="UP000293764">
    <property type="component" value="Unassembled WGS sequence"/>
</dbReference>
<feature type="domain" description="Polysaccharide biosynthesis protein CapD-like" evidence="2">
    <location>
        <begin position="14"/>
        <end position="260"/>
    </location>
</feature>